<keyword evidence="1" id="KW-0175">Coiled coil</keyword>
<dbReference type="Pfam" id="PF02758">
    <property type="entry name" value="PYRIN"/>
    <property type="match status" value="1"/>
</dbReference>
<sequence length="457" mass="52368">MLHSGNGMKEATMTSTKETLWRTLERLTAEQFKNFKWFLKEGDMENGFPAIPEARLEGADRLDTIDLMVQKYRCPGAVQETMNILRKINRNDLVQDLSNQSNEDHKISAALPRDDETRRAKLREMKAQIDLRIKEKQMKICEVRRTAELSRKSAERQTSDSRRAFEALVASVQSSLDKIIGEIDEKQKMTQKQAEGLIQQLEQEISELTKRSAEVEQLTKDQRDFLPSFSFTNEMLTEARFPQPSYKETVTQLKEKLSKDMEMFLAVTELNRLRQFAVDVTLDPDTAHPNLILSEDGKQVRCGDITQTLLNNPERFDRAINVVGNQSFSSESFYYEVQVKEKTSWDLGVVKESINRKGSMFVSPKNGFWIICLRAGEYKASRVHLSVDSQPKKVGVFVDYENHSVSFYNAESAQLIHCYTDCSFKEKLRPFFSPGTLHGGQNSTPLIICPVYGNCQI</sequence>
<dbReference type="PANTHER" id="PTHR24103">
    <property type="entry name" value="E3 UBIQUITIN-PROTEIN LIGASE TRIM"/>
    <property type="match status" value="1"/>
</dbReference>
<dbReference type="Gene3D" id="2.60.120.920">
    <property type="match status" value="1"/>
</dbReference>
<dbReference type="InterPro" id="IPR013320">
    <property type="entry name" value="ConA-like_dom_sf"/>
</dbReference>
<accession>A0A9Y3RJE2</accession>
<dbReference type="GeneID" id="102214434"/>
<dbReference type="PRINTS" id="PR01407">
    <property type="entry name" value="BUTYPHLNCDUF"/>
</dbReference>
<evidence type="ECO:0000313" key="4">
    <source>
        <dbReference type="Proteomes" id="UP000695023"/>
    </source>
</evidence>
<dbReference type="SUPFAM" id="SSF49899">
    <property type="entry name" value="Concanavalin A-like lectins/glucanases"/>
    <property type="match status" value="1"/>
</dbReference>
<dbReference type="InterPro" id="IPR001870">
    <property type="entry name" value="B30.2/SPRY"/>
</dbReference>
<dbReference type="InterPro" id="IPR043136">
    <property type="entry name" value="B30.2/SPRY_sf"/>
</dbReference>
<dbReference type="Proteomes" id="UP000695023">
    <property type="component" value="Unplaced"/>
</dbReference>
<dbReference type="InterPro" id="IPR050143">
    <property type="entry name" value="TRIM/RBCC"/>
</dbReference>
<feature type="domain" description="B30.2/SPRY" evidence="2">
    <location>
        <begin position="260"/>
        <end position="451"/>
    </location>
</feature>
<dbReference type="InterPro" id="IPR003879">
    <property type="entry name" value="Butyrophylin_SPRY"/>
</dbReference>
<dbReference type="InterPro" id="IPR058030">
    <property type="entry name" value="TRIM8/14/16/25/29/45/65_CC"/>
</dbReference>
<dbReference type="Pfam" id="PF00622">
    <property type="entry name" value="SPRY"/>
    <property type="match status" value="1"/>
</dbReference>
<dbReference type="PROSITE" id="PS50824">
    <property type="entry name" value="DAPIN"/>
    <property type="match status" value="1"/>
</dbReference>
<reference evidence="5" key="1">
    <citation type="submission" date="2025-08" db="UniProtKB">
        <authorList>
            <consortium name="RefSeq"/>
        </authorList>
    </citation>
    <scope>IDENTIFICATION</scope>
</reference>
<dbReference type="RefSeq" id="XP_005742385.1">
    <property type="nucleotide sequence ID" value="XM_005742328.1"/>
</dbReference>
<evidence type="ECO:0000259" key="2">
    <source>
        <dbReference type="PROSITE" id="PS50188"/>
    </source>
</evidence>
<protein>
    <submittedName>
        <fullName evidence="5">Pyrin-like isoform X1</fullName>
    </submittedName>
</protein>
<organism evidence="4 5">
    <name type="scientific">Pundamilia nyererei</name>
    <dbReference type="NCBI Taxonomy" id="303518"/>
    <lineage>
        <taxon>Eukaryota</taxon>
        <taxon>Metazoa</taxon>
        <taxon>Chordata</taxon>
        <taxon>Craniata</taxon>
        <taxon>Vertebrata</taxon>
        <taxon>Euteleostomi</taxon>
        <taxon>Actinopterygii</taxon>
        <taxon>Neopterygii</taxon>
        <taxon>Teleostei</taxon>
        <taxon>Neoteleostei</taxon>
        <taxon>Acanthomorphata</taxon>
        <taxon>Ovalentaria</taxon>
        <taxon>Cichlomorphae</taxon>
        <taxon>Cichliformes</taxon>
        <taxon>Cichlidae</taxon>
        <taxon>African cichlids</taxon>
        <taxon>Pseudocrenilabrinae</taxon>
        <taxon>Haplochromini</taxon>
        <taxon>Pundamilia</taxon>
    </lineage>
</organism>
<dbReference type="SMART" id="SM00449">
    <property type="entry name" value="SPRY"/>
    <property type="match status" value="1"/>
</dbReference>
<dbReference type="InterPro" id="IPR003877">
    <property type="entry name" value="SPRY_dom"/>
</dbReference>
<evidence type="ECO:0000259" key="3">
    <source>
        <dbReference type="PROSITE" id="PS50824"/>
    </source>
</evidence>
<name>A0A9Y3RJE2_9CICH</name>
<keyword evidence="4" id="KW-1185">Reference proteome</keyword>
<dbReference type="InterPro" id="IPR011029">
    <property type="entry name" value="DEATH-like_dom_sf"/>
</dbReference>
<proteinExistence type="predicted"/>
<dbReference type="FunFam" id="2.60.120.920:FF:000004">
    <property type="entry name" value="Butyrophilin subfamily 1 member A1"/>
    <property type="match status" value="1"/>
</dbReference>
<feature type="coiled-coil region" evidence="1">
    <location>
        <begin position="191"/>
        <end position="218"/>
    </location>
</feature>
<dbReference type="CDD" id="cd08321">
    <property type="entry name" value="Pyrin_ASC-like"/>
    <property type="match status" value="1"/>
</dbReference>
<dbReference type="SUPFAM" id="SSF47986">
    <property type="entry name" value="DEATH domain"/>
    <property type="match status" value="1"/>
</dbReference>
<evidence type="ECO:0000313" key="5">
    <source>
        <dbReference type="RefSeq" id="XP_005742385.1"/>
    </source>
</evidence>
<dbReference type="CDD" id="cd13733">
    <property type="entry name" value="SPRY_PRY_C-I_1"/>
    <property type="match status" value="1"/>
</dbReference>
<dbReference type="SMART" id="SM01289">
    <property type="entry name" value="PYRIN"/>
    <property type="match status" value="1"/>
</dbReference>
<evidence type="ECO:0000256" key="1">
    <source>
        <dbReference type="SAM" id="Coils"/>
    </source>
</evidence>
<dbReference type="Pfam" id="PF13765">
    <property type="entry name" value="PRY"/>
    <property type="match status" value="1"/>
</dbReference>
<dbReference type="InterPro" id="IPR004020">
    <property type="entry name" value="DAPIN"/>
</dbReference>
<dbReference type="SMART" id="SM00589">
    <property type="entry name" value="PRY"/>
    <property type="match status" value="1"/>
</dbReference>
<feature type="domain" description="Pyrin" evidence="3">
    <location>
        <begin position="8"/>
        <end position="103"/>
    </location>
</feature>
<dbReference type="AlphaFoldDB" id="A0A9Y3RJE2"/>
<dbReference type="Pfam" id="PF25600">
    <property type="entry name" value="TRIM_CC"/>
    <property type="match status" value="1"/>
</dbReference>
<dbReference type="InterPro" id="IPR006574">
    <property type="entry name" value="PRY"/>
</dbReference>
<dbReference type="Gene3D" id="1.10.533.10">
    <property type="entry name" value="Death Domain, Fas"/>
    <property type="match status" value="1"/>
</dbReference>
<gene>
    <name evidence="5" type="primary">LOC102214434</name>
</gene>
<dbReference type="PROSITE" id="PS50188">
    <property type="entry name" value="B302_SPRY"/>
    <property type="match status" value="1"/>
</dbReference>